<accession>A0A8E2JFG3</accession>
<evidence type="ECO:0000313" key="3">
    <source>
        <dbReference type="Proteomes" id="UP000250266"/>
    </source>
</evidence>
<dbReference type="Pfam" id="PF00651">
    <property type="entry name" value="BTB"/>
    <property type="match status" value="1"/>
</dbReference>
<sequence>MLFEIPPNEGLFLDLLDERLPAYMLKDVSPTLDELITVRVGTATEQDKSLDPHNTPIPILEADAPLNEDETRARKKCRTEQNLDETWIEANEGRKIFLVHENLIRARSPFFNAALKPTWREGLERMVDLPDMNPEAFENYRHFLYTYKLDSLEGCRVEEFSLLNSRQKCCEIVLESLIYQNLLHLDYQSLLKCHELGDYIMDFGFRDAISNALREKLRNDHALPFTVPGLMYTISEPGSPLRKMLRFHAVFHLYRWTADFRDNQNVDPLHPDLMADILLTRFQIDQTLHAINLNGCDATRPLIPMFWRANVAASTHLLPHAMGDKCQAPEDMGTCQKTSNCDGMAYANNFCPSRNPLSFCPSSNPFSFCPSDPVDVQCCGKIACPAPHIASLCRHTNQGCSGGQFISNLCPGDSLIRCCVESAAPSNPCADPQPNSCTFYSDCLEAQVHCGPSGYPLGYGLKYCTLFTAAKNKFSSAGQIWLTKTRLCLQCALVPYATGTKATTCPALKKTAFGTHPTCYVDSGVCTLPVGDWGVIVETVSLKELFGSMDALKATLETVEGCADFYAWLIERVVKVESLQSEKV</sequence>
<proteinExistence type="predicted"/>
<dbReference type="EMBL" id="KV744954">
    <property type="protein sequence ID" value="OCK80568.1"/>
    <property type="molecule type" value="Genomic_DNA"/>
</dbReference>
<keyword evidence="3" id="KW-1185">Reference proteome</keyword>
<dbReference type="CDD" id="cd18186">
    <property type="entry name" value="BTB_POZ_ZBTB_KLHL-like"/>
    <property type="match status" value="1"/>
</dbReference>
<dbReference type="InterPro" id="IPR000210">
    <property type="entry name" value="BTB/POZ_dom"/>
</dbReference>
<dbReference type="Proteomes" id="UP000250266">
    <property type="component" value="Unassembled WGS sequence"/>
</dbReference>
<evidence type="ECO:0000259" key="1">
    <source>
        <dbReference type="PROSITE" id="PS50097"/>
    </source>
</evidence>
<name>A0A8E2JFG3_9PEZI</name>
<protein>
    <recommendedName>
        <fullName evidence="1">BTB domain-containing protein</fullName>
    </recommendedName>
</protein>
<dbReference type="PROSITE" id="PS50097">
    <property type="entry name" value="BTB"/>
    <property type="match status" value="1"/>
</dbReference>
<dbReference type="InterPro" id="IPR011333">
    <property type="entry name" value="SKP1/BTB/POZ_sf"/>
</dbReference>
<dbReference type="PANTHER" id="PTHR47843:SF2">
    <property type="entry name" value="BTB DOMAIN-CONTAINING PROTEIN"/>
    <property type="match status" value="1"/>
</dbReference>
<dbReference type="SUPFAM" id="SSF54695">
    <property type="entry name" value="POZ domain"/>
    <property type="match status" value="1"/>
</dbReference>
<evidence type="ECO:0000313" key="2">
    <source>
        <dbReference type="EMBL" id="OCK80568.1"/>
    </source>
</evidence>
<dbReference type="Gene3D" id="3.30.710.10">
    <property type="entry name" value="Potassium Channel Kv1.1, Chain A"/>
    <property type="match status" value="1"/>
</dbReference>
<reference evidence="2 3" key="1">
    <citation type="journal article" date="2016" name="Nat. Commun.">
        <title>Ectomycorrhizal ecology is imprinted in the genome of the dominant symbiotic fungus Cenococcum geophilum.</title>
        <authorList>
            <consortium name="DOE Joint Genome Institute"/>
            <person name="Peter M."/>
            <person name="Kohler A."/>
            <person name="Ohm R.A."/>
            <person name="Kuo A."/>
            <person name="Krutzmann J."/>
            <person name="Morin E."/>
            <person name="Arend M."/>
            <person name="Barry K.W."/>
            <person name="Binder M."/>
            <person name="Choi C."/>
            <person name="Clum A."/>
            <person name="Copeland A."/>
            <person name="Grisel N."/>
            <person name="Haridas S."/>
            <person name="Kipfer T."/>
            <person name="LaButti K."/>
            <person name="Lindquist E."/>
            <person name="Lipzen A."/>
            <person name="Maire R."/>
            <person name="Meier B."/>
            <person name="Mihaltcheva S."/>
            <person name="Molinier V."/>
            <person name="Murat C."/>
            <person name="Poggeler S."/>
            <person name="Quandt C.A."/>
            <person name="Sperisen C."/>
            <person name="Tritt A."/>
            <person name="Tisserant E."/>
            <person name="Crous P.W."/>
            <person name="Henrissat B."/>
            <person name="Nehls U."/>
            <person name="Egli S."/>
            <person name="Spatafora J.W."/>
            <person name="Grigoriev I.V."/>
            <person name="Martin F.M."/>
        </authorList>
    </citation>
    <scope>NUCLEOTIDE SEQUENCE [LARGE SCALE GENOMIC DNA]</scope>
    <source>
        <strain evidence="2 3">CBS 459.81</strain>
    </source>
</reference>
<dbReference type="OrthoDB" id="2251794at2759"/>
<feature type="domain" description="BTB" evidence="1">
    <location>
        <begin position="84"/>
        <end position="153"/>
    </location>
</feature>
<gene>
    <name evidence="2" type="ORF">K432DRAFT_404586</name>
</gene>
<dbReference type="PANTHER" id="PTHR47843">
    <property type="entry name" value="BTB DOMAIN-CONTAINING PROTEIN-RELATED"/>
    <property type="match status" value="1"/>
</dbReference>
<dbReference type="AlphaFoldDB" id="A0A8E2JFG3"/>
<organism evidence="2 3">
    <name type="scientific">Lepidopterella palustris CBS 459.81</name>
    <dbReference type="NCBI Taxonomy" id="1314670"/>
    <lineage>
        <taxon>Eukaryota</taxon>
        <taxon>Fungi</taxon>
        <taxon>Dikarya</taxon>
        <taxon>Ascomycota</taxon>
        <taxon>Pezizomycotina</taxon>
        <taxon>Dothideomycetes</taxon>
        <taxon>Pleosporomycetidae</taxon>
        <taxon>Mytilinidiales</taxon>
        <taxon>Argynnaceae</taxon>
        <taxon>Lepidopterella</taxon>
    </lineage>
</organism>